<evidence type="ECO:0000313" key="2">
    <source>
        <dbReference type="Proteomes" id="UP001172386"/>
    </source>
</evidence>
<reference evidence="1" key="1">
    <citation type="submission" date="2022-10" db="EMBL/GenBank/DDBJ databases">
        <title>Culturing micro-colonial fungi from biological soil crusts in the Mojave desert and describing Neophaeococcomyces mojavensis, and introducing the new genera and species Taxawa tesnikishii.</title>
        <authorList>
            <person name="Kurbessoian T."/>
            <person name="Stajich J.E."/>
        </authorList>
    </citation>
    <scope>NUCLEOTIDE SEQUENCE</scope>
    <source>
        <strain evidence="1">JES_112</strain>
    </source>
</reference>
<accession>A0ACC3AKP0</accession>
<dbReference type="EMBL" id="JAPDRQ010000002">
    <property type="protein sequence ID" value="KAJ9664582.1"/>
    <property type="molecule type" value="Genomic_DNA"/>
</dbReference>
<organism evidence="1 2">
    <name type="scientific">Neophaeococcomyces mojaviensis</name>
    <dbReference type="NCBI Taxonomy" id="3383035"/>
    <lineage>
        <taxon>Eukaryota</taxon>
        <taxon>Fungi</taxon>
        <taxon>Dikarya</taxon>
        <taxon>Ascomycota</taxon>
        <taxon>Pezizomycotina</taxon>
        <taxon>Eurotiomycetes</taxon>
        <taxon>Chaetothyriomycetidae</taxon>
        <taxon>Chaetothyriales</taxon>
        <taxon>Chaetothyriales incertae sedis</taxon>
        <taxon>Neophaeococcomyces</taxon>
    </lineage>
</organism>
<gene>
    <name evidence="1" type="ORF">H2198_000233</name>
</gene>
<sequence>MGCLLRNESAISLEAEDIAMADHFDLLVLGSGEAGKYIAWAFASEGKKVACIERQWVGGSCPNVACLPSKNFVHSAEMVHQTQEAIKSGIFSDVDIKVNMSAVRARKREMVDGLVAMHKDRFVNSGAQLIEGNGRFIEPKKIQVTDPKGEQRVLTGETVIISTGSRANIDSVPGLAEAKPLTHIDILELDKVPSHLIVLGAGYVGLEFAQIMRRLGAKVTVIDRNDRILKREDEDVSTELEKLLAAEGIQFCLSSSISGVKGTSGDTVSVKVMKAGKTSELQGSHILCATGRIPNTDGIGLEEPTNLLTKNGFVKVDDHLQTVVPGVFAVGDCAGSPHFTHVSFSDFRIVKDFLKGLSANTTGRQVPYTLFTSPELAHIGAHEHELKAKDVKYRKAQLPMAAFLRTRTLADTRGFAKVMVSESDQILGFTALGPGAGELLPVVQLAMKAGLPYTAIRDLVVTHPTLSEGLVYLFMAVPPR</sequence>
<keyword evidence="2" id="KW-1185">Reference proteome</keyword>
<evidence type="ECO:0000313" key="1">
    <source>
        <dbReference type="EMBL" id="KAJ9664582.1"/>
    </source>
</evidence>
<name>A0ACC3AKP0_9EURO</name>
<comment type="caution">
    <text evidence="1">The sequence shown here is derived from an EMBL/GenBank/DDBJ whole genome shotgun (WGS) entry which is preliminary data.</text>
</comment>
<proteinExistence type="predicted"/>
<dbReference type="Proteomes" id="UP001172386">
    <property type="component" value="Unassembled WGS sequence"/>
</dbReference>
<protein>
    <submittedName>
        <fullName evidence="1">Uncharacterized protein</fullName>
    </submittedName>
</protein>